<dbReference type="RefSeq" id="WP_086594092.1">
    <property type="nucleotide sequence ID" value="NZ_MTSE01000004.1"/>
</dbReference>
<evidence type="ECO:0000256" key="6">
    <source>
        <dbReference type="SAM" id="Coils"/>
    </source>
</evidence>
<evidence type="ECO:0000256" key="4">
    <source>
        <dbReference type="ARBA" id="ARBA00022679"/>
    </source>
</evidence>
<evidence type="ECO:0000313" key="9">
    <source>
        <dbReference type="EMBL" id="OUJ74237.1"/>
    </source>
</evidence>
<dbReference type="EC" id="2.7.13.3" evidence="2"/>
<proteinExistence type="predicted"/>
<dbReference type="NCBIfam" id="TIGR00229">
    <property type="entry name" value="sensory_box"/>
    <property type="match status" value="1"/>
</dbReference>
<dbReference type="AlphaFoldDB" id="A0A243WGE5"/>
<dbReference type="SMART" id="SM00086">
    <property type="entry name" value="PAC"/>
    <property type="match status" value="1"/>
</dbReference>
<organism evidence="9 10">
    <name type="scientific">Hymenobacter crusticola</name>
    <dbReference type="NCBI Taxonomy" id="1770526"/>
    <lineage>
        <taxon>Bacteria</taxon>
        <taxon>Pseudomonadati</taxon>
        <taxon>Bacteroidota</taxon>
        <taxon>Cytophagia</taxon>
        <taxon>Cytophagales</taxon>
        <taxon>Hymenobacteraceae</taxon>
        <taxon>Hymenobacter</taxon>
    </lineage>
</organism>
<dbReference type="PROSITE" id="PS50109">
    <property type="entry name" value="HIS_KIN"/>
    <property type="match status" value="1"/>
</dbReference>
<dbReference type="CDD" id="cd00130">
    <property type="entry name" value="PAS"/>
    <property type="match status" value="1"/>
</dbReference>
<dbReference type="InterPro" id="IPR004358">
    <property type="entry name" value="Sig_transdc_His_kin-like_C"/>
</dbReference>
<sequence length="889" mass="99870">MPDSAAASSISFSALQDVFPTDDLLHGLLDASLTGVALYKPIRAAEGAIIDLEIVLLNPAAQQILRLPARPPETYLQLFPHTLATGVFDFHCRAFASDKVERYNVNYQGDGLDNYFRLSARRIGQGLLVSFSDTAEQDRSAVEEALRESQARAKAARADAEAQRNQLHSLFMDAPALIAIFEGPEHTFKLVNPLYQQLVGPRLILGKPIREAMPELVGQPIFGLLDRVYRTGEPFYATEMLVQLDHTNSGKLGDNYYNFIYQPTHDATGAIDGILVFAYEVTPQVRARQQIELQEHKLRMLNEALANANEELASANEELQNANEEILANNQELFRTQLALQELNQELEAHVADRTHKLRRALQEAQLQRERLRAFLLQMPTPMCVFRGPDHVYELVNSHYQQRFGSRKLVGLPLQEAVPELVAQGYLRMLDHVYQTGELFFAKEMRAWMSSAADPDHAQANYFDLVLQATYNDQGAIDGIIHYALDVTEYVLARQQLQQNEERLQLALEASNMASFNLDLHTNQIERSENHHTLFGYDTPLPEWNLPMLLSHMLPEDQAEFQENLAQAMSSGVLRLNPRIRRADGEMRWLEARGRIFNDNAGKPLRVAGVITDVTERERARQQLQKLTEQLADTNEVLRSANADLGLANQQLTRTNADLDSFVYTASHDLKQPVNNMAGVFEELKRTATFHDPQATLLVEMFETALEQINNTIQGLTEVVQVQRHSERLPAEHVALLPLTQKVLQSMSSQSAALHAEFQLDFSTVPVIHFAPLSLQSILYNLLSNALKYAHPGRPPRVVVRTELTAEGTPILLVQDNGLGIDLERHGANLFQLFRRFHDHVSGSGLGLYLVNRIVQQAGGRLQVDSEVGTGTTFRLYFPATVISTVPTL</sequence>
<dbReference type="SUPFAM" id="SSF55874">
    <property type="entry name" value="ATPase domain of HSP90 chaperone/DNA topoisomerase II/histidine kinase"/>
    <property type="match status" value="1"/>
</dbReference>
<keyword evidence="3" id="KW-0597">Phosphoprotein</keyword>
<feature type="domain" description="Histidine kinase" evidence="7">
    <location>
        <begin position="665"/>
        <end position="882"/>
    </location>
</feature>
<dbReference type="PROSITE" id="PS50113">
    <property type="entry name" value="PAC"/>
    <property type="match status" value="1"/>
</dbReference>
<dbReference type="InterPro" id="IPR001610">
    <property type="entry name" value="PAC"/>
</dbReference>
<keyword evidence="4" id="KW-0808">Transferase</keyword>
<keyword evidence="10" id="KW-1185">Reference proteome</keyword>
<feature type="domain" description="PAC" evidence="8">
    <location>
        <begin position="574"/>
        <end position="626"/>
    </location>
</feature>
<keyword evidence="5" id="KW-0418">Kinase</keyword>
<dbReference type="InterPro" id="IPR005467">
    <property type="entry name" value="His_kinase_dom"/>
</dbReference>
<gene>
    <name evidence="9" type="ORF">BXP70_10955</name>
</gene>
<evidence type="ECO:0000256" key="3">
    <source>
        <dbReference type="ARBA" id="ARBA00022553"/>
    </source>
</evidence>
<evidence type="ECO:0000256" key="2">
    <source>
        <dbReference type="ARBA" id="ARBA00012438"/>
    </source>
</evidence>
<accession>A0A243WGE5</accession>
<dbReference type="PRINTS" id="PR00344">
    <property type="entry name" value="BCTRLSENSOR"/>
</dbReference>
<keyword evidence="6" id="KW-0175">Coiled coil</keyword>
<reference evidence="9 10" key="1">
    <citation type="submission" date="2017-01" db="EMBL/GenBank/DDBJ databases">
        <title>A new Hymenobacter.</title>
        <authorList>
            <person name="Liang Y."/>
            <person name="Feng F."/>
        </authorList>
    </citation>
    <scope>NUCLEOTIDE SEQUENCE [LARGE SCALE GENOMIC DNA]</scope>
    <source>
        <strain evidence="9">MIMBbqt21</strain>
    </source>
</reference>
<dbReference type="EMBL" id="MTSE01000004">
    <property type="protein sequence ID" value="OUJ74237.1"/>
    <property type="molecule type" value="Genomic_DNA"/>
</dbReference>
<dbReference type="InterPro" id="IPR000700">
    <property type="entry name" value="PAS-assoc_C"/>
</dbReference>
<dbReference type="OrthoDB" id="9766459at2"/>
<evidence type="ECO:0000256" key="5">
    <source>
        <dbReference type="ARBA" id="ARBA00022777"/>
    </source>
</evidence>
<dbReference type="SUPFAM" id="SSF47384">
    <property type="entry name" value="Homodimeric domain of signal transducing histidine kinase"/>
    <property type="match status" value="1"/>
</dbReference>
<dbReference type="Gene3D" id="3.30.565.10">
    <property type="entry name" value="Histidine kinase-like ATPase, C-terminal domain"/>
    <property type="match status" value="1"/>
</dbReference>
<protein>
    <recommendedName>
        <fullName evidence="2">histidine kinase</fullName>
        <ecNumber evidence="2">2.7.13.3</ecNumber>
    </recommendedName>
</protein>
<dbReference type="InterPro" id="IPR036097">
    <property type="entry name" value="HisK_dim/P_sf"/>
</dbReference>
<evidence type="ECO:0000256" key="1">
    <source>
        <dbReference type="ARBA" id="ARBA00000085"/>
    </source>
</evidence>
<dbReference type="GO" id="GO:0000155">
    <property type="term" value="F:phosphorelay sensor kinase activity"/>
    <property type="evidence" value="ECO:0007669"/>
    <property type="project" value="InterPro"/>
</dbReference>
<dbReference type="SMART" id="SM00388">
    <property type="entry name" value="HisKA"/>
    <property type="match status" value="1"/>
</dbReference>
<dbReference type="Gene3D" id="3.30.450.20">
    <property type="entry name" value="PAS domain"/>
    <property type="match status" value="3"/>
</dbReference>
<dbReference type="Pfam" id="PF02518">
    <property type="entry name" value="HATPase_c"/>
    <property type="match status" value="1"/>
</dbReference>
<dbReference type="Pfam" id="PF08447">
    <property type="entry name" value="PAS_3"/>
    <property type="match status" value="1"/>
</dbReference>
<evidence type="ECO:0000259" key="7">
    <source>
        <dbReference type="PROSITE" id="PS50109"/>
    </source>
</evidence>
<dbReference type="SMART" id="SM00387">
    <property type="entry name" value="HATPase_c"/>
    <property type="match status" value="1"/>
</dbReference>
<dbReference type="InterPro" id="IPR013656">
    <property type="entry name" value="PAS_4"/>
</dbReference>
<dbReference type="Gene3D" id="2.10.70.100">
    <property type="match status" value="1"/>
</dbReference>
<dbReference type="SUPFAM" id="SSF55785">
    <property type="entry name" value="PYP-like sensor domain (PAS domain)"/>
    <property type="match status" value="3"/>
</dbReference>
<dbReference type="InterPro" id="IPR052162">
    <property type="entry name" value="Sensor_kinase/Photoreceptor"/>
</dbReference>
<comment type="caution">
    <text evidence="9">The sequence shown here is derived from an EMBL/GenBank/DDBJ whole genome shotgun (WGS) entry which is preliminary data.</text>
</comment>
<dbReference type="InterPro" id="IPR000014">
    <property type="entry name" value="PAS"/>
</dbReference>
<feature type="coiled-coil region" evidence="6">
    <location>
        <begin position="291"/>
        <end position="336"/>
    </location>
</feature>
<evidence type="ECO:0000259" key="8">
    <source>
        <dbReference type="PROSITE" id="PS50113"/>
    </source>
</evidence>
<dbReference type="InterPro" id="IPR003661">
    <property type="entry name" value="HisK_dim/P_dom"/>
</dbReference>
<dbReference type="Proteomes" id="UP000194873">
    <property type="component" value="Unassembled WGS sequence"/>
</dbReference>
<name>A0A243WGE5_9BACT</name>
<dbReference type="InterPro" id="IPR036890">
    <property type="entry name" value="HATPase_C_sf"/>
</dbReference>
<dbReference type="Pfam" id="PF08448">
    <property type="entry name" value="PAS_4"/>
    <property type="match status" value="2"/>
</dbReference>
<feature type="coiled-coil region" evidence="6">
    <location>
        <begin position="617"/>
        <end position="644"/>
    </location>
</feature>
<dbReference type="CDD" id="cd00082">
    <property type="entry name" value="HisKA"/>
    <property type="match status" value="1"/>
</dbReference>
<dbReference type="PANTHER" id="PTHR43304:SF1">
    <property type="entry name" value="PAC DOMAIN-CONTAINING PROTEIN"/>
    <property type="match status" value="1"/>
</dbReference>
<evidence type="ECO:0000313" key="10">
    <source>
        <dbReference type="Proteomes" id="UP000194873"/>
    </source>
</evidence>
<dbReference type="PANTHER" id="PTHR43304">
    <property type="entry name" value="PHYTOCHROME-LIKE PROTEIN CPH1"/>
    <property type="match status" value="1"/>
</dbReference>
<comment type="catalytic activity">
    <reaction evidence="1">
        <text>ATP + protein L-histidine = ADP + protein N-phospho-L-histidine.</text>
        <dbReference type="EC" id="2.7.13.3"/>
    </reaction>
</comment>
<dbReference type="InterPro" id="IPR013655">
    <property type="entry name" value="PAS_fold_3"/>
</dbReference>
<feature type="coiled-coil region" evidence="6">
    <location>
        <begin position="132"/>
        <end position="166"/>
    </location>
</feature>
<dbReference type="Gene3D" id="1.10.287.130">
    <property type="match status" value="1"/>
</dbReference>
<dbReference type="InterPro" id="IPR035965">
    <property type="entry name" value="PAS-like_dom_sf"/>
</dbReference>
<dbReference type="InterPro" id="IPR003594">
    <property type="entry name" value="HATPase_dom"/>
</dbReference>